<gene>
    <name evidence="1" type="ORF">WR25_25430</name>
</gene>
<evidence type="ECO:0000313" key="2">
    <source>
        <dbReference type="Proteomes" id="UP000218231"/>
    </source>
</evidence>
<dbReference type="AlphaFoldDB" id="A0A2A2JGH1"/>
<dbReference type="EMBL" id="LIAE01010453">
    <property type="protein sequence ID" value="PAV60765.1"/>
    <property type="molecule type" value="Genomic_DNA"/>
</dbReference>
<comment type="caution">
    <text evidence="1">The sequence shown here is derived from an EMBL/GenBank/DDBJ whole genome shotgun (WGS) entry which is preliminary data.</text>
</comment>
<dbReference type="Proteomes" id="UP000218231">
    <property type="component" value="Unassembled WGS sequence"/>
</dbReference>
<name>A0A2A2JGH1_9BILA</name>
<protein>
    <submittedName>
        <fullName evidence="1">Uncharacterized protein</fullName>
    </submittedName>
</protein>
<accession>A0A2A2JGH1</accession>
<organism evidence="1 2">
    <name type="scientific">Diploscapter pachys</name>
    <dbReference type="NCBI Taxonomy" id="2018661"/>
    <lineage>
        <taxon>Eukaryota</taxon>
        <taxon>Metazoa</taxon>
        <taxon>Ecdysozoa</taxon>
        <taxon>Nematoda</taxon>
        <taxon>Chromadorea</taxon>
        <taxon>Rhabditida</taxon>
        <taxon>Rhabditina</taxon>
        <taxon>Rhabditomorpha</taxon>
        <taxon>Rhabditoidea</taxon>
        <taxon>Rhabditidae</taxon>
        <taxon>Diploscapter</taxon>
    </lineage>
</organism>
<sequence length="351" mass="42496">MSCRYLNYSEIVNLAWTNRRMMNIVRRNYSTALEETIQIDTLDIDTCKYETENELFLTMCRSQLFKKYRRVSFFKARIRSAQERRESEEFDNKLMRLFGRYLRYCTDPQFANQPFLTWFEYALNHKTCLNVGDNFDPIIDFNLFIRKVYIRRLSIDSEQSNGFWNLIRFFDTNRSRVEVRDIHLCPSWRLEMANRERFEKSPFLQERLTKIGMRMCPLAHELMKMNHFKDTVRFNFPYLDSDDICKLLEAPVKSVNVGTGSISLKRLLPKLLSIMPFKREWEFPHLNNLDNKWAWDTISEGLMEKFGNRRLWRCKKESYLSREFKIKSFGKKLKIWVDHTYGLQAFKMVIY</sequence>
<reference evidence="1 2" key="1">
    <citation type="journal article" date="2017" name="Curr. Biol.">
        <title>Genome architecture and evolution of a unichromosomal asexual nematode.</title>
        <authorList>
            <person name="Fradin H."/>
            <person name="Zegar C."/>
            <person name="Gutwein M."/>
            <person name="Lucas J."/>
            <person name="Kovtun M."/>
            <person name="Corcoran D."/>
            <person name="Baugh L.R."/>
            <person name="Kiontke K."/>
            <person name="Gunsalus K."/>
            <person name="Fitch D.H."/>
            <person name="Piano F."/>
        </authorList>
    </citation>
    <scope>NUCLEOTIDE SEQUENCE [LARGE SCALE GENOMIC DNA]</scope>
    <source>
        <strain evidence="1">PF1309</strain>
    </source>
</reference>
<keyword evidence="2" id="KW-1185">Reference proteome</keyword>
<evidence type="ECO:0000313" key="1">
    <source>
        <dbReference type="EMBL" id="PAV60765.1"/>
    </source>
</evidence>
<proteinExistence type="predicted"/>